<keyword evidence="2" id="KW-1185">Reference proteome</keyword>
<sequence>MTHPPTGQPDSVNTASPIHPLDPPRCIFLSIPAGYRDRGSSERVISSTQPNDLGHRRANSAEGHAVLGDLVSYRIPNFLRWEDDGFFTDAPGIDRITLVTGYLNHDAEESTARDIIDAAISMSLMIIASLQPAHRRSSWQSRFCGLRQRPPNKSVLNDHGVVRFREVHSWEGKLPSQCFQNSSTDKSGPIAIDLWLLVLALLVLAR</sequence>
<evidence type="ECO:0000313" key="1">
    <source>
        <dbReference type="EMBL" id="TGZ77514.1"/>
    </source>
</evidence>
<gene>
    <name evidence="1" type="ORF">EX30DRAFT_351771</name>
</gene>
<proteinExistence type="predicted"/>
<dbReference type="EMBL" id="ML220152">
    <property type="protein sequence ID" value="TGZ77514.1"/>
    <property type="molecule type" value="Genomic_DNA"/>
</dbReference>
<dbReference type="InParanoid" id="A0A4V3SHU2"/>
<organism evidence="1 2">
    <name type="scientific">Ascodesmis nigricans</name>
    <dbReference type="NCBI Taxonomy" id="341454"/>
    <lineage>
        <taxon>Eukaryota</taxon>
        <taxon>Fungi</taxon>
        <taxon>Dikarya</taxon>
        <taxon>Ascomycota</taxon>
        <taxon>Pezizomycotina</taxon>
        <taxon>Pezizomycetes</taxon>
        <taxon>Pezizales</taxon>
        <taxon>Ascodesmidaceae</taxon>
        <taxon>Ascodesmis</taxon>
    </lineage>
</organism>
<reference evidence="1 2" key="1">
    <citation type="submission" date="2019-04" db="EMBL/GenBank/DDBJ databases">
        <title>Comparative genomics and transcriptomics to analyze fruiting body development in filamentous ascomycetes.</title>
        <authorList>
            <consortium name="DOE Joint Genome Institute"/>
            <person name="Lutkenhaus R."/>
            <person name="Traeger S."/>
            <person name="Breuer J."/>
            <person name="Kuo A."/>
            <person name="Lipzen A."/>
            <person name="Pangilinan J."/>
            <person name="Dilworth D."/>
            <person name="Sandor L."/>
            <person name="Poggeler S."/>
            <person name="Barry K."/>
            <person name="Grigoriev I.V."/>
            <person name="Nowrousian M."/>
        </authorList>
    </citation>
    <scope>NUCLEOTIDE SEQUENCE [LARGE SCALE GENOMIC DNA]</scope>
    <source>
        <strain evidence="1 2">CBS 389.68</strain>
    </source>
</reference>
<accession>A0A4V3SHU2</accession>
<evidence type="ECO:0000313" key="2">
    <source>
        <dbReference type="Proteomes" id="UP000298138"/>
    </source>
</evidence>
<name>A0A4V3SHU2_9PEZI</name>
<dbReference type="AlphaFoldDB" id="A0A4V3SHU2"/>
<dbReference type="Proteomes" id="UP000298138">
    <property type="component" value="Unassembled WGS sequence"/>
</dbReference>
<protein>
    <submittedName>
        <fullName evidence="1">Uncharacterized protein</fullName>
    </submittedName>
</protein>